<name>A0A9D7HUY6_9PROT</name>
<dbReference type="AlphaFoldDB" id="A0A9D7HUY6"/>
<organism evidence="1 2">
    <name type="scientific">Candidatus Methylophosphatis roskildensis</name>
    <dbReference type="NCBI Taxonomy" id="2899263"/>
    <lineage>
        <taxon>Bacteria</taxon>
        <taxon>Pseudomonadati</taxon>
        <taxon>Pseudomonadota</taxon>
        <taxon>Betaproteobacteria</taxon>
        <taxon>Nitrosomonadales</taxon>
        <taxon>Sterolibacteriaceae</taxon>
        <taxon>Candidatus Methylophosphatis</taxon>
    </lineage>
</organism>
<proteinExistence type="predicted"/>
<evidence type="ECO:0000313" key="1">
    <source>
        <dbReference type="EMBL" id="MBK6974155.1"/>
    </source>
</evidence>
<accession>A0A9D7HUY6</accession>
<dbReference type="EMBL" id="JADJEV010000004">
    <property type="protein sequence ID" value="MBK6974155.1"/>
    <property type="molecule type" value="Genomic_DNA"/>
</dbReference>
<dbReference type="Proteomes" id="UP000807785">
    <property type="component" value="Unassembled WGS sequence"/>
</dbReference>
<reference evidence="1" key="1">
    <citation type="submission" date="2020-10" db="EMBL/GenBank/DDBJ databases">
        <title>Connecting structure to function with the recovery of over 1000 high-quality activated sludge metagenome-assembled genomes encoding full-length rRNA genes using long-read sequencing.</title>
        <authorList>
            <person name="Singleton C.M."/>
            <person name="Petriglieri F."/>
            <person name="Kristensen J.M."/>
            <person name="Kirkegaard R.H."/>
            <person name="Michaelsen T.Y."/>
            <person name="Andersen M.H."/>
            <person name="Karst S.M."/>
            <person name="Dueholm M.S."/>
            <person name="Nielsen P.H."/>
            <person name="Albertsen M."/>
        </authorList>
    </citation>
    <scope>NUCLEOTIDE SEQUENCE</scope>
    <source>
        <strain evidence="1">Bjer_18-Q3-R1-45_BAT3C.347</strain>
    </source>
</reference>
<gene>
    <name evidence="1" type="ORF">IPH26_14835</name>
</gene>
<evidence type="ECO:0000313" key="2">
    <source>
        <dbReference type="Proteomes" id="UP000807785"/>
    </source>
</evidence>
<comment type="caution">
    <text evidence="1">The sequence shown here is derived from an EMBL/GenBank/DDBJ whole genome shotgun (WGS) entry which is preliminary data.</text>
</comment>
<protein>
    <submittedName>
        <fullName evidence="1">Uncharacterized protein</fullName>
    </submittedName>
</protein>
<sequence length="386" mass="44385">MHRKARRLVLSYFLFTAIPLLAGLAALYAYDPLEVYHRPWGRPETLHSNMRLQAAGVIKHRPFDSVVLGTSMMENTSAKEASALLGGDFVNLSLTAADFFERALVLDDLFRNRKIRQVVYSLDHIYINSRKGYPHYPLPTFDFLYDRNPLNDVRVYLNSHFGRCLLLWSRDPSCVGGEVDLNRPNAWFMQADQSIRFGGLAKWCEAKDNYQIRDAHELIRKAVVDLPVVAQMRMPEAEAGPKVQQAIQYVDDYLIRYVRAHPETRFHLVFPPYFRATYAIWHQARPVHSAIHIAVIRHLALLTDELRNMDVFGFENESFVDDIANYKDLGHYRETFDSRILASIASNEDRLTSDNVEAYIQTATSRAEQFDLRELNAQLDACASAQ</sequence>